<reference evidence="5 8" key="1">
    <citation type="submission" date="2019-07" db="EMBL/GenBank/DDBJ databases">
        <title>Venturia inaequalis Genome Resource.</title>
        <authorList>
            <person name="Lichtner F.J."/>
        </authorList>
    </citation>
    <scope>NUCLEOTIDE SEQUENCE [LARGE SCALE GENOMIC DNA]</scope>
    <source>
        <strain evidence="6 7">120213</strain>
        <strain evidence="5 8">DMI_063113</strain>
    </source>
</reference>
<dbReference type="GO" id="GO:0016846">
    <property type="term" value="F:carbon-sulfur lyase activity"/>
    <property type="evidence" value="ECO:0007669"/>
    <property type="project" value="InterPro"/>
</dbReference>
<keyword evidence="3" id="KW-0862">Zinc</keyword>
<dbReference type="SUPFAM" id="SSF51316">
    <property type="entry name" value="Mss4-like"/>
    <property type="match status" value="1"/>
</dbReference>
<dbReference type="InterPro" id="IPR011057">
    <property type="entry name" value="Mss4-like_sf"/>
</dbReference>
<dbReference type="InterPro" id="IPR006913">
    <property type="entry name" value="CENP-V/GFA"/>
</dbReference>
<feature type="domain" description="CENP-V/GFA" evidence="4">
    <location>
        <begin position="6"/>
        <end position="133"/>
    </location>
</feature>
<proteinExistence type="inferred from homology"/>
<dbReference type="GO" id="GO:0046872">
    <property type="term" value="F:metal ion binding"/>
    <property type="evidence" value="ECO:0007669"/>
    <property type="project" value="UniProtKB-KW"/>
</dbReference>
<name>A0A8H3Z158_VENIN</name>
<evidence type="ECO:0000256" key="1">
    <source>
        <dbReference type="ARBA" id="ARBA00005495"/>
    </source>
</evidence>
<organism evidence="5 8">
    <name type="scientific">Venturia inaequalis</name>
    <name type="common">Apple scab fungus</name>
    <dbReference type="NCBI Taxonomy" id="5025"/>
    <lineage>
        <taxon>Eukaryota</taxon>
        <taxon>Fungi</taxon>
        <taxon>Dikarya</taxon>
        <taxon>Ascomycota</taxon>
        <taxon>Pezizomycotina</taxon>
        <taxon>Dothideomycetes</taxon>
        <taxon>Pleosporomycetidae</taxon>
        <taxon>Venturiales</taxon>
        <taxon>Venturiaceae</taxon>
        <taxon>Venturia</taxon>
    </lineage>
</organism>
<accession>A0A8H3Z158</accession>
<dbReference type="Proteomes" id="UP000447873">
    <property type="component" value="Unassembled WGS sequence"/>
</dbReference>
<comment type="caution">
    <text evidence="5">The sequence shown here is derived from an EMBL/GenBank/DDBJ whole genome shotgun (WGS) entry which is preliminary data.</text>
</comment>
<dbReference type="EMBL" id="WNWS01000006">
    <property type="protein sequence ID" value="KAE9988616.1"/>
    <property type="molecule type" value="Genomic_DNA"/>
</dbReference>
<evidence type="ECO:0000256" key="3">
    <source>
        <dbReference type="ARBA" id="ARBA00022833"/>
    </source>
</evidence>
<dbReference type="Pfam" id="PF04828">
    <property type="entry name" value="GFA"/>
    <property type="match status" value="1"/>
</dbReference>
<evidence type="ECO:0000313" key="5">
    <source>
        <dbReference type="EMBL" id="KAE9981835.1"/>
    </source>
</evidence>
<dbReference type="PANTHER" id="PTHR28620:SF1">
    <property type="entry name" value="CENP-V_GFA DOMAIN-CONTAINING PROTEIN"/>
    <property type="match status" value="1"/>
</dbReference>
<dbReference type="InterPro" id="IPR052355">
    <property type="entry name" value="CENP-V-like"/>
</dbReference>
<dbReference type="EMBL" id="WNWR01000354">
    <property type="protein sequence ID" value="KAE9981835.1"/>
    <property type="molecule type" value="Genomic_DNA"/>
</dbReference>
<dbReference type="AlphaFoldDB" id="A0A8H3Z158"/>
<protein>
    <recommendedName>
        <fullName evidence="4">CENP-V/GFA domain-containing protein</fullName>
    </recommendedName>
</protein>
<evidence type="ECO:0000313" key="8">
    <source>
        <dbReference type="Proteomes" id="UP000490939"/>
    </source>
</evidence>
<gene>
    <name evidence="5" type="ORF">EG327_006091</name>
    <name evidence="6" type="ORF">EG328_009749</name>
</gene>
<keyword evidence="8" id="KW-1185">Reference proteome</keyword>
<evidence type="ECO:0000313" key="6">
    <source>
        <dbReference type="EMBL" id="KAE9988616.1"/>
    </source>
</evidence>
<comment type="similarity">
    <text evidence="1">Belongs to the Gfa family.</text>
</comment>
<evidence type="ECO:0000313" key="7">
    <source>
        <dbReference type="Proteomes" id="UP000447873"/>
    </source>
</evidence>
<keyword evidence="2" id="KW-0479">Metal-binding</keyword>
<evidence type="ECO:0000256" key="2">
    <source>
        <dbReference type="ARBA" id="ARBA00022723"/>
    </source>
</evidence>
<dbReference type="Gene3D" id="2.170.150.70">
    <property type="match status" value="1"/>
</dbReference>
<evidence type="ECO:0000259" key="4">
    <source>
        <dbReference type="PROSITE" id="PS51891"/>
    </source>
</evidence>
<sequence length="340" mass="39180">MANHSYTANCHCGQVKLTFNLPQPIQDSDIIRCNCSICTKSGYINVYPLRKDVLFTSGERTMTEYRFGNKDKPHKFCPRCGTSVLIDFRDSPYESEKPHYAININTVAGIQGLIRQRDALKRLLHDQGIDDQPHRDLDFLLHILLVRMRQEGWSIDTRGRLMTPEQTKNAQRAAEVAILRRNEDVRNPVDGEDLRTEINAKSQAAEDGRTCRDSWAYTPPYSDIDGLPRPPPLVALPPPFVRAGSDRRGTGMQRAYVPYMERGSTYRSGYQDSNTNKHYWKGRPKEETDGDPHYVEEDAVFEFWLANIWKPAHLIKAQEERKEIVLNKKGWFRGLWTGKK</sequence>
<dbReference type="PROSITE" id="PS51891">
    <property type="entry name" value="CENP_V_GFA"/>
    <property type="match status" value="1"/>
</dbReference>
<dbReference type="PANTHER" id="PTHR28620">
    <property type="entry name" value="CENTROMERE PROTEIN V"/>
    <property type="match status" value="1"/>
</dbReference>
<dbReference type="Proteomes" id="UP000490939">
    <property type="component" value="Unassembled WGS sequence"/>
</dbReference>